<evidence type="ECO:0000259" key="1">
    <source>
        <dbReference type="SMART" id="SM00091"/>
    </source>
</evidence>
<dbReference type="AlphaFoldDB" id="A0A928Z989"/>
<gene>
    <name evidence="2" type="ORF">IQ235_16550</name>
</gene>
<dbReference type="RefSeq" id="WP_264322543.1">
    <property type="nucleotide sequence ID" value="NZ_JADEXN010000346.1"/>
</dbReference>
<keyword evidence="3" id="KW-1185">Reference proteome</keyword>
<protein>
    <submittedName>
        <fullName evidence="2">PAS domain S-box protein</fullName>
    </submittedName>
</protein>
<proteinExistence type="predicted"/>
<dbReference type="NCBIfam" id="TIGR00229">
    <property type="entry name" value="sensory_box"/>
    <property type="match status" value="1"/>
</dbReference>
<accession>A0A928Z989</accession>
<reference evidence="2" key="1">
    <citation type="submission" date="2020-10" db="EMBL/GenBank/DDBJ databases">
        <authorList>
            <person name="Castelo-Branco R."/>
            <person name="Eusebio N."/>
            <person name="Adriana R."/>
            <person name="Vieira A."/>
            <person name="Brugerolle De Fraissinette N."/>
            <person name="Rezende De Castro R."/>
            <person name="Schneider M.P."/>
            <person name="Vasconcelos V."/>
            <person name="Leao P.N."/>
        </authorList>
    </citation>
    <scope>NUCLEOTIDE SEQUENCE</scope>
    <source>
        <strain evidence="2">LEGE 11467</strain>
    </source>
</reference>
<dbReference type="EMBL" id="JADEXN010000346">
    <property type="protein sequence ID" value="MBE9042385.1"/>
    <property type="molecule type" value="Genomic_DNA"/>
</dbReference>
<dbReference type="Proteomes" id="UP000621799">
    <property type="component" value="Unassembled WGS sequence"/>
</dbReference>
<dbReference type="InterPro" id="IPR035965">
    <property type="entry name" value="PAS-like_dom_sf"/>
</dbReference>
<evidence type="ECO:0000313" key="3">
    <source>
        <dbReference type="Proteomes" id="UP000621799"/>
    </source>
</evidence>
<dbReference type="InterPro" id="IPR000014">
    <property type="entry name" value="PAS"/>
</dbReference>
<dbReference type="CDD" id="cd00130">
    <property type="entry name" value="PAS"/>
    <property type="match status" value="1"/>
</dbReference>
<sequence>MKLARQDSDRHRARGEVSLQAFFNLSLDLLCVRSADGYFLELNAVWTKTLGWTLEELRSRPWLEFVHLGDVDMTQEMEDIYLATRMASVMALPKM</sequence>
<name>A0A928Z989_9CYAN</name>
<feature type="domain" description="PAS" evidence="1">
    <location>
        <begin position="17"/>
        <end position="83"/>
    </location>
</feature>
<dbReference type="SMART" id="SM00091">
    <property type="entry name" value="PAS"/>
    <property type="match status" value="1"/>
</dbReference>
<comment type="caution">
    <text evidence="2">The sequence shown here is derived from an EMBL/GenBank/DDBJ whole genome shotgun (WGS) entry which is preliminary data.</text>
</comment>
<dbReference type="Gene3D" id="3.30.450.20">
    <property type="entry name" value="PAS domain"/>
    <property type="match status" value="1"/>
</dbReference>
<evidence type="ECO:0000313" key="2">
    <source>
        <dbReference type="EMBL" id="MBE9042385.1"/>
    </source>
</evidence>
<organism evidence="2 3">
    <name type="scientific">Zarconia navalis LEGE 11467</name>
    <dbReference type="NCBI Taxonomy" id="1828826"/>
    <lineage>
        <taxon>Bacteria</taxon>
        <taxon>Bacillati</taxon>
        <taxon>Cyanobacteriota</taxon>
        <taxon>Cyanophyceae</taxon>
        <taxon>Oscillatoriophycideae</taxon>
        <taxon>Oscillatoriales</taxon>
        <taxon>Oscillatoriales incertae sedis</taxon>
        <taxon>Zarconia</taxon>
        <taxon>Zarconia navalis</taxon>
    </lineage>
</organism>
<dbReference type="SUPFAM" id="SSF55785">
    <property type="entry name" value="PYP-like sensor domain (PAS domain)"/>
    <property type="match status" value="1"/>
</dbReference>